<reference evidence="1 2" key="1">
    <citation type="submission" date="2018-06" db="EMBL/GenBank/DDBJ databases">
        <title>Genomic Encyclopedia of Type Strains, Phase IV (KMG-IV): sequencing the most valuable type-strain genomes for metagenomic binning, comparative biology and taxonomic classification.</title>
        <authorList>
            <person name="Goeker M."/>
        </authorList>
    </citation>
    <scope>NUCLEOTIDE SEQUENCE [LARGE SCALE GENOMIC DNA]</scope>
    <source>
        <strain evidence="1 2">DSM 44599</strain>
    </source>
</reference>
<sequence>MADSLVRGHLNPATLTHTQSNIGDCFADPGALTYGQALHAQTLHQYCSPSCGVRNRIDEQLGTAASEIGEASSDD</sequence>
<evidence type="ECO:0000313" key="1">
    <source>
        <dbReference type="EMBL" id="RBO84504.1"/>
    </source>
</evidence>
<dbReference type="Proteomes" id="UP000252586">
    <property type="component" value="Unassembled WGS sequence"/>
</dbReference>
<proteinExistence type="predicted"/>
<comment type="caution">
    <text evidence="1">The sequence shown here is derived from an EMBL/GenBank/DDBJ whole genome shotgun (WGS) entry which is preliminary data.</text>
</comment>
<gene>
    <name evidence="1" type="ORF">DFR74_11665</name>
</gene>
<dbReference type="EMBL" id="QNRE01000016">
    <property type="protein sequence ID" value="RBO84504.1"/>
    <property type="molecule type" value="Genomic_DNA"/>
</dbReference>
<name>A0A366D4W0_9NOCA</name>
<evidence type="ECO:0000313" key="2">
    <source>
        <dbReference type="Proteomes" id="UP000252586"/>
    </source>
</evidence>
<protein>
    <submittedName>
        <fullName evidence="1">Uncharacterized protein</fullName>
    </submittedName>
</protein>
<accession>A0A366D4W0</accession>
<keyword evidence="2" id="KW-1185">Reference proteome</keyword>
<dbReference type="STRING" id="1210090.GCA_001613185_03980"/>
<organism evidence="1 2">
    <name type="scientific">Nocardia puris</name>
    <dbReference type="NCBI Taxonomy" id="208602"/>
    <lineage>
        <taxon>Bacteria</taxon>
        <taxon>Bacillati</taxon>
        <taxon>Actinomycetota</taxon>
        <taxon>Actinomycetes</taxon>
        <taxon>Mycobacteriales</taxon>
        <taxon>Nocardiaceae</taxon>
        <taxon>Nocardia</taxon>
    </lineage>
</organism>
<dbReference type="AlphaFoldDB" id="A0A366D4W0"/>